<protein>
    <submittedName>
        <fullName evidence="2">Uncharacterized protein</fullName>
    </submittedName>
</protein>
<feature type="compositionally biased region" description="Polar residues" evidence="1">
    <location>
        <begin position="41"/>
        <end position="51"/>
    </location>
</feature>
<feature type="non-terminal residue" evidence="2">
    <location>
        <position position="1"/>
    </location>
</feature>
<gene>
    <name evidence="2" type="ORF">BJ554DRAFT_5767</name>
</gene>
<keyword evidence="3" id="KW-1185">Reference proteome</keyword>
<sequence>KGVSRVAGGFTRPCVHTSKANAGGTTPYPSVPRLPQPTKRAASNVSDVTSLQRRRPSRTAGSSR</sequence>
<name>A0A8H8DKJ4_9FUNG</name>
<dbReference type="AlphaFoldDB" id="A0A8H8DKJ4"/>
<evidence type="ECO:0000313" key="2">
    <source>
        <dbReference type="EMBL" id="KAG5461964.1"/>
    </source>
</evidence>
<feature type="compositionally biased region" description="Polar residues" evidence="1">
    <location>
        <begin position="18"/>
        <end position="28"/>
    </location>
</feature>
<dbReference type="EMBL" id="JAEFCI010002845">
    <property type="protein sequence ID" value="KAG5461964.1"/>
    <property type="molecule type" value="Genomic_DNA"/>
</dbReference>
<evidence type="ECO:0000313" key="3">
    <source>
        <dbReference type="Proteomes" id="UP000673691"/>
    </source>
</evidence>
<comment type="caution">
    <text evidence="2">The sequence shown here is derived from an EMBL/GenBank/DDBJ whole genome shotgun (WGS) entry which is preliminary data.</text>
</comment>
<reference evidence="2 3" key="1">
    <citation type="journal article" name="Sci. Rep.">
        <title>Genome-scale phylogenetic analyses confirm Olpidium as the closest living zoosporic fungus to the non-flagellated, terrestrial fungi.</title>
        <authorList>
            <person name="Chang Y."/>
            <person name="Rochon D."/>
            <person name="Sekimoto S."/>
            <person name="Wang Y."/>
            <person name="Chovatia M."/>
            <person name="Sandor L."/>
            <person name="Salamov A."/>
            <person name="Grigoriev I.V."/>
            <person name="Stajich J.E."/>
            <person name="Spatafora J.W."/>
        </authorList>
    </citation>
    <scope>NUCLEOTIDE SEQUENCE [LARGE SCALE GENOMIC DNA]</scope>
    <source>
        <strain evidence="2">S191</strain>
    </source>
</reference>
<organism evidence="2 3">
    <name type="scientific">Olpidium bornovanus</name>
    <dbReference type="NCBI Taxonomy" id="278681"/>
    <lineage>
        <taxon>Eukaryota</taxon>
        <taxon>Fungi</taxon>
        <taxon>Fungi incertae sedis</taxon>
        <taxon>Olpidiomycota</taxon>
        <taxon>Olpidiomycotina</taxon>
        <taxon>Olpidiomycetes</taxon>
        <taxon>Olpidiales</taxon>
        <taxon>Olpidiaceae</taxon>
        <taxon>Olpidium</taxon>
    </lineage>
</organism>
<dbReference type="Proteomes" id="UP000673691">
    <property type="component" value="Unassembled WGS sequence"/>
</dbReference>
<proteinExistence type="predicted"/>
<evidence type="ECO:0000256" key="1">
    <source>
        <dbReference type="SAM" id="MobiDB-lite"/>
    </source>
</evidence>
<accession>A0A8H8DKJ4</accession>
<feature type="region of interest" description="Disordered" evidence="1">
    <location>
        <begin position="1"/>
        <end position="64"/>
    </location>
</feature>